<evidence type="ECO:0000256" key="7">
    <source>
        <dbReference type="ARBA" id="ARBA00023304"/>
    </source>
</evidence>
<keyword evidence="10" id="KW-1185">Reference proteome</keyword>
<dbReference type="SUPFAM" id="SSF51569">
    <property type="entry name" value="Aldolase"/>
    <property type="match status" value="1"/>
</dbReference>
<accession>A0ABT3AVK1</accession>
<evidence type="ECO:0000256" key="6">
    <source>
        <dbReference type="ARBA" id="ARBA00023211"/>
    </source>
</evidence>
<dbReference type="Gene3D" id="1.10.238.260">
    <property type="match status" value="1"/>
</dbReference>
<dbReference type="Gene3D" id="3.20.20.70">
    <property type="entry name" value="Aldolase class I"/>
    <property type="match status" value="1"/>
</dbReference>
<proteinExistence type="predicted"/>
<evidence type="ECO:0000256" key="3">
    <source>
        <dbReference type="ARBA" id="ARBA00022490"/>
    </source>
</evidence>
<dbReference type="EMBL" id="JAOWRF010000087">
    <property type="protein sequence ID" value="MCV3213055.1"/>
    <property type="molecule type" value="Genomic_DNA"/>
</dbReference>
<dbReference type="InterPro" id="IPR050073">
    <property type="entry name" value="2-IPM_HCS-like"/>
</dbReference>
<dbReference type="PANTHER" id="PTHR10277">
    <property type="entry name" value="HOMOCITRATE SYNTHASE-RELATED"/>
    <property type="match status" value="1"/>
</dbReference>
<dbReference type="PROSITE" id="PS00816">
    <property type="entry name" value="AIPM_HOMOCIT_SYNTH_2"/>
    <property type="match status" value="1"/>
</dbReference>
<dbReference type="PROSITE" id="PS50991">
    <property type="entry name" value="PYR_CT"/>
    <property type="match status" value="1"/>
</dbReference>
<evidence type="ECO:0000256" key="4">
    <source>
        <dbReference type="ARBA" id="ARBA00022605"/>
    </source>
</evidence>
<evidence type="ECO:0000256" key="1">
    <source>
        <dbReference type="ARBA" id="ARBA00004689"/>
    </source>
</evidence>
<keyword evidence="6" id="KW-0464">Manganese</keyword>
<keyword evidence="4" id="KW-0028">Amino-acid biosynthesis</keyword>
<keyword evidence="7" id="KW-0100">Branched-chain amino acid biosynthesis</keyword>
<comment type="caution">
    <text evidence="9">The sequence shown here is derived from an EMBL/GenBank/DDBJ whole genome shotgun (WGS) entry which is preliminary data.</text>
</comment>
<dbReference type="InterPro" id="IPR000891">
    <property type="entry name" value="PYR_CT"/>
</dbReference>
<evidence type="ECO:0000313" key="10">
    <source>
        <dbReference type="Proteomes" id="UP001526143"/>
    </source>
</evidence>
<keyword evidence="3" id="KW-0963">Cytoplasm</keyword>
<evidence type="ECO:0000256" key="5">
    <source>
        <dbReference type="ARBA" id="ARBA00022679"/>
    </source>
</evidence>
<organism evidence="9 10">
    <name type="scientific">Plectonema radiosum NIES-515</name>
    <dbReference type="NCBI Taxonomy" id="2986073"/>
    <lineage>
        <taxon>Bacteria</taxon>
        <taxon>Bacillati</taxon>
        <taxon>Cyanobacteriota</taxon>
        <taxon>Cyanophyceae</taxon>
        <taxon>Oscillatoriophycideae</taxon>
        <taxon>Oscillatoriales</taxon>
        <taxon>Microcoleaceae</taxon>
        <taxon>Plectonema</taxon>
    </lineage>
</organism>
<dbReference type="Pfam" id="PF00682">
    <property type="entry name" value="HMGL-like"/>
    <property type="match status" value="1"/>
</dbReference>
<protein>
    <recommendedName>
        <fullName evidence="2">2-isopropylmalate synthase</fullName>
        <ecNumber evidence="2">2.3.3.13</ecNumber>
    </recommendedName>
</protein>
<dbReference type="EC" id="2.3.3.13" evidence="2"/>
<comment type="pathway">
    <text evidence="1">Amino-acid biosynthesis; L-leucine biosynthesis; L-leucine from 3-methyl-2-oxobutanoate: step 1/4.</text>
</comment>
<dbReference type="InterPro" id="IPR013785">
    <property type="entry name" value="Aldolase_TIM"/>
</dbReference>
<keyword evidence="5" id="KW-0808">Transferase</keyword>
<evidence type="ECO:0000256" key="2">
    <source>
        <dbReference type="ARBA" id="ARBA00012973"/>
    </source>
</evidence>
<reference evidence="9 10" key="1">
    <citation type="submission" date="2022-10" db="EMBL/GenBank/DDBJ databases">
        <title>Identification of biosynthetic pathway for the production of the potent trypsin inhibitor radiosumin.</title>
        <authorList>
            <person name="Fewer D.P."/>
            <person name="Delbaje E."/>
            <person name="Ouyang X."/>
            <person name="Agostino P.D."/>
            <person name="Wahlsten M."/>
            <person name="Jokela J."/>
            <person name="Permi P."/>
            <person name="Haapaniemi E."/>
            <person name="Koistinen H."/>
        </authorList>
    </citation>
    <scope>NUCLEOTIDE SEQUENCE [LARGE SCALE GENOMIC DNA]</scope>
    <source>
        <strain evidence="9 10">NIES-515</strain>
    </source>
</reference>
<dbReference type="PANTHER" id="PTHR10277:SF9">
    <property type="entry name" value="2-ISOPROPYLMALATE SYNTHASE 1, CHLOROPLASTIC-RELATED"/>
    <property type="match status" value="1"/>
</dbReference>
<evidence type="ECO:0000313" key="9">
    <source>
        <dbReference type="EMBL" id="MCV3213055.1"/>
    </source>
</evidence>
<sequence>MTDDIREVTQAAFVRKPSLEERKELLNLAAKVGVHNMFIGFPAISQQEFEECRELIRHIEENKLGIKPICLARTLIKDLESIVALAQASTITVQADFFLGTSPIRRRVEDWDLDKMLDRLAEVGKYLSDLDMHYSLAIEDATRTPADDLDRIIKSAIDAGVKLICLCDTVGESLPSGAARITQFTLERIAKAGVNIEVEWHGHNDKGLSVACAMASAMAGADSIAGTFLGIGERSGNSPLEQVIVLLYQAGNNNFNLEYIKPYCEKLAEYTESTITPITPLVGKQVFATAAGTHSAAILKARKLGIDFEDYVFSGVPASKLGLSQDIIIGPTSGMTNVRYALEQIGIPLSEELASNLLAYAKSKDRWLSRDDIRTYINSQKIEAV</sequence>
<name>A0ABT3AVK1_9CYAN</name>
<dbReference type="InterPro" id="IPR002034">
    <property type="entry name" value="AIPM/Hcit_synth_CS"/>
</dbReference>
<dbReference type="Proteomes" id="UP001526143">
    <property type="component" value="Unassembled WGS sequence"/>
</dbReference>
<feature type="domain" description="Pyruvate carboxyltransferase" evidence="8">
    <location>
        <begin position="1"/>
        <end position="261"/>
    </location>
</feature>
<dbReference type="CDD" id="cd03174">
    <property type="entry name" value="DRE_TIM_metallolyase"/>
    <property type="match status" value="1"/>
</dbReference>
<evidence type="ECO:0000259" key="8">
    <source>
        <dbReference type="PROSITE" id="PS50991"/>
    </source>
</evidence>
<gene>
    <name evidence="9" type="ORF">OGM63_05865</name>
</gene>